<dbReference type="Proteomes" id="UP001597097">
    <property type="component" value="Unassembled WGS sequence"/>
</dbReference>
<gene>
    <name evidence="1" type="ORF">ACFSJ0_30670</name>
</gene>
<dbReference type="RefSeq" id="WP_308127462.1">
    <property type="nucleotide sequence ID" value="NZ_JAHKRM010000038.1"/>
</dbReference>
<protein>
    <recommendedName>
        <fullName evidence="3">CoA-binding domain-containing protein</fullName>
    </recommendedName>
</protein>
<proteinExistence type="predicted"/>
<dbReference type="InterPro" id="IPR036291">
    <property type="entry name" value="NAD(P)-bd_dom_sf"/>
</dbReference>
<dbReference type="SUPFAM" id="SSF51735">
    <property type="entry name" value="NAD(P)-binding Rossmann-fold domains"/>
    <property type="match status" value="1"/>
</dbReference>
<evidence type="ECO:0000313" key="1">
    <source>
        <dbReference type="EMBL" id="MFD1541454.1"/>
    </source>
</evidence>
<keyword evidence="2" id="KW-1185">Reference proteome</keyword>
<name>A0ABW4GFZ5_9ACTN</name>
<accession>A0ABW4GFZ5</accession>
<reference evidence="2" key="1">
    <citation type="journal article" date="2019" name="Int. J. Syst. Evol. Microbiol.">
        <title>The Global Catalogue of Microorganisms (GCM) 10K type strain sequencing project: providing services to taxonomists for standard genome sequencing and annotation.</title>
        <authorList>
            <consortium name="The Broad Institute Genomics Platform"/>
            <consortium name="The Broad Institute Genome Sequencing Center for Infectious Disease"/>
            <person name="Wu L."/>
            <person name="Ma J."/>
        </authorList>
    </citation>
    <scope>NUCLEOTIDE SEQUENCE [LARGE SCALE GENOMIC DNA]</scope>
    <source>
        <strain evidence="2">CGMCC 1.15399</strain>
    </source>
</reference>
<evidence type="ECO:0008006" key="3">
    <source>
        <dbReference type="Google" id="ProtNLM"/>
    </source>
</evidence>
<comment type="caution">
    <text evidence="1">The sequence shown here is derived from an EMBL/GenBank/DDBJ whole genome shotgun (WGS) entry which is preliminary data.</text>
</comment>
<sequence length="101" mass="10307">MHGSPAHRSLAAVPGPVDLAYVMVPTSAVLGVLREGAKLGIRSYVILTADATSTPPPASLRTCCPSPSPCCADRWGSCCRAGRRPAPCSASRRPATSASAC</sequence>
<dbReference type="Gene3D" id="3.40.50.720">
    <property type="entry name" value="NAD(P)-binding Rossmann-like Domain"/>
    <property type="match status" value="1"/>
</dbReference>
<organism evidence="1 2">
    <name type="scientific">Nonomuraea guangzhouensis</name>
    <dbReference type="NCBI Taxonomy" id="1291555"/>
    <lineage>
        <taxon>Bacteria</taxon>
        <taxon>Bacillati</taxon>
        <taxon>Actinomycetota</taxon>
        <taxon>Actinomycetes</taxon>
        <taxon>Streptosporangiales</taxon>
        <taxon>Streptosporangiaceae</taxon>
        <taxon>Nonomuraea</taxon>
    </lineage>
</organism>
<dbReference type="EMBL" id="JBHUCM010000027">
    <property type="protein sequence ID" value="MFD1541454.1"/>
    <property type="molecule type" value="Genomic_DNA"/>
</dbReference>
<evidence type="ECO:0000313" key="2">
    <source>
        <dbReference type="Proteomes" id="UP001597097"/>
    </source>
</evidence>